<accession>A0A1L3GIR2</accession>
<reference evidence="1 2" key="1">
    <citation type="journal article" date="2017" name="Genome Announc.">
        <title>Complete Genome Sequences of Two Acetylene-Fermenting Pelobacter acetylenicus Strains.</title>
        <authorList>
            <person name="Sutton J.M."/>
            <person name="Baesman S.M."/>
            <person name="Fierst J.L."/>
            <person name="Poret-Peterson A.T."/>
            <person name="Oremland R.S."/>
            <person name="Dunlap D.S."/>
            <person name="Akob D.M."/>
        </authorList>
    </citation>
    <scope>NUCLEOTIDE SEQUENCE [LARGE SCALE GENOMIC DNA]</scope>
    <source>
        <strain evidence="1 2">DSM 3247</strain>
    </source>
</reference>
<proteinExistence type="predicted"/>
<gene>
    <name evidence="1" type="ORF">A7E75_13010</name>
</gene>
<protein>
    <submittedName>
        <fullName evidence="1">Uncharacterized protein</fullName>
    </submittedName>
</protein>
<evidence type="ECO:0000313" key="1">
    <source>
        <dbReference type="EMBL" id="APG25827.1"/>
    </source>
</evidence>
<dbReference type="AlphaFoldDB" id="A0A1L3GIR2"/>
<name>A0A1L3GIR2_SYNAC</name>
<evidence type="ECO:0000313" key="2">
    <source>
        <dbReference type="Proteomes" id="UP000182264"/>
    </source>
</evidence>
<organism evidence="1 2">
    <name type="scientific">Syntrophotalea acetylenica</name>
    <name type="common">Pelobacter acetylenicus</name>
    <dbReference type="NCBI Taxonomy" id="29542"/>
    <lineage>
        <taxon>Bacteria</taxon>
        <taxon>Pseudomonadati</taxon>
        <taxon>Thermodesulfobacteriota</taxon>
        <taxon>Desulfuromonadia</taxon>
        <taxon>Desulfuromonadales</taxon>
        <taxon>Syntrophotaleaceae</taxon>
        <taxon>Syntrophotalea</taxon>
    </lineage>
</organism>
<dbReference type="EMBL" id="CP015518">
    <property type="protein sequence ID" value="APG25827.1"/>
    <property type="molecule type" value="Genomic_DNA"/>
</dbReference>
<keyword evidence="2" id="KW-1185">Reference proteome</keyword>
<dbReference type="Proteomes" id="UP000182264">
    <property type="component" value="Chromosome"/>
</dbReference>
<sequence>MRQGRRFFLNFSWKTTGSLGSLRNLNNTSAARREAIYRTLIPASILQDPRWRAAGRNGPLIRYICPENLGLVRIEVRRSEADRDCLFFMQAADTPYGQLELTLCIINNIDGRRYDIDRDAEGRDNCLGTLTRNIPEEIDAMRAGLCPHQVLPGLGLFREFFCLFEQFAEDLGIDTIVAEPLSYNTALLYEEMGFGYLCGYNLMRRIDAGFRDDGDLTQKLDGSSAFRQPGMNRTVRGRSWAIHDGILECSWDGIRIYKVIGQDAGIRTFSGLEW</sequence>